<dbReference type="Pfam" id="PF13545">
    <property type="entry name" value="HTH_Crp_2"/>
    <property type="match status" value="1"/>
</dbReference>
<dbReference type="PANTHER" id="PTHR24567">
    <property type="entry name" value="CRP FAMILY TRANSCRIPTIONAL REGULATORY PROTEIN"/>
    <property type="match status" value="1"/>
</dbReference>
<dbReference type="InterPro" id="IPR000595">
    <property type="entry name" value="cNMP-bd_dom"/>
</dbReference>
<dbReference type="PANTHER" id="PTHR24567:SF74">
    <property type="entry name" value="HTH-TYPE TRANSCRIPTIONAL REGULATOR ARCR"/>
    <property type="match status" value="1"/>
</dbReference>
<keyword evidence="1" id="KW-0805">Transcription regulation</keyword>
<evidence type="ECO:0000313" key="6">
    <source>
        <dbReference type="Proteomes" id="UP001598130"/>
    </source>
</evidence>
<evidence type="ECO:0000259" key="4">
    <source>
        <dbReference type="PROSITE" id="PS51063"/>
    </source>
</evidence>
<comment type="caution">
    <text evidence="5">The sequence shown here is derived from an EMBL/GenBank/DDBJ whole genome shotgun (WGS) entry which is preliminary data.</text>
</comment>
<evidence type="ECO:0000256" key="3">
    <source>
        <dbReference type="ARBA" id="ARBA00023163"/>
    </source>
</evidence>
<dbReference type="InterPro" id="IPR012318">
    <property type="entry name" value="HTH_CRP"/>
</dbReference>
<keyword evidence="6" id="KW-1185">Reference proteome</keyword>
<dbReference type="SUPFAM" id="SSF46785">
    <property type="entry name" value="Winged helix' DNA-binding domain"/>
    <property type="match status" value="1"/>
</dbReference>
<sequence>MQTANRLLLSLDPADYDVLSRSMRPMTFKAGVVLYEPEAPIDWVYFPEEGLISLLSVMLSGVAVETAVVGREGGVGFLEAAGAGVIFSRALVQVDLLALRVPAEAYIAAYDASASLRRKVGSHVELSLAEARQTLACQTHHSHEQRLAWWLLECQDRTGGGPTLPLKQDFLASMLGVQRSTVSQVASVLKADGLIDYTRGVIQILDRPGLEKRACECYATTQHFRGMIETHAGGAT</sequence>
<keyword evidence="3" id="KW-0804">Transcription</keyword>
<dbReference type="PROSITE" id="PS51063">
    <property type="entry name" value="HTH_CRP_2"/>
    <property type="match status" value="1"/>
</dbReference>
<organism evidence="5 6">
    <name type="scientific">Phenylobacterium ferrooxidans</name>
    <dbReference type="NCBI Taxonomy" id="2982689"/>
    <lineage>
        <taxon>Bacteria</taxon>
        <taxon>Pseudomonadati</taxon>
        <taxon>Pseudomonadota</taxon>
        <taxon>Alphaproteobacteria</taxon>
        <taxon>Caulobacterales</taxon>
        <taxon>Caulobacteraceae</taxon>
        <taxon>Phenylobacterium</taxon>
    </lineage>
</organism>
<protein>
    <submittedName>
        <fullName evidence="5">Crp/Fnr family transcriptional regulator</fullName>
    </submittedName>
</protein>
<proteinExistence type="predicted"/>
<dbReference type="CDD" id="cd00038">
    <property type="entry name" value="CAP_ED"/>
    <property type="match status" value="1"/>
</dbReference>
<feature type="domain" description="HTH crp-type" evidence="4">
    <location>
        <begin position="141"/>
        <end position="208"/>
    </location>
</feature>
<gene>
    <name evidence="5" type="ORF">OCL97_20200</name>
</gene>
<dbReference type="Proteomes" id="UP001598130">
    <property type="component" value="Unassembled WGS sequence"/>
</dbReference>
<reference evidence="5 6" key="1">
    <citation type="submission" date="2022-09" db="EMBL/GenBank/DDBJ databases">
        <title>New species of Phenylobacterium.</title>
        <authorList>
            <person name="Mieszkin S."/>
        </authorList>
    </citation>
    <scope>NUCLEOTIDE SEQUENCE [LARGE SCALE GENOMIC DNA]</scope>
    <source>
        <strain evidence="5 6">HK31-G</strain>
    </source>
</reference>
<evidence type="ECO:0000256" key="2">
    <source>
        <dbReference type="ARBA" id="ARBA00023125"/>
    </source>
</evidence>
<dbReference type="InterPro" id="IPR050397">
    <property type="entry name" value="Env_Response_Regulators"/>
</dbReference>
<dbReference type="Gene3D" id="2.60.120.10">
    <property type="entry name" value="Jelly Rolls"/>
    <property type="match status" value="1"/>
</dbReference>
<dbReference type="InterPro" id="IPR018490">
    <property type="entry name" value="cNMP-bd_dom_sf"/>
</dbReference>
<evidence type="ECO:0000313" key="5">
    <source>
        <dbReference type="EMBL" id="MFD3266273.1"/>
    </source>
</evidence>
<dbReference type="RefSeq" id="WP_377371541.1">
    <property type="nucleotide sequence ID" value="NZ_JAOTJD010000052.1"/>
</dbReference>
<dbReference type="InterPro" id="IPR036390">
    <property type="entry name" value="WH_DNA-bd_sf"/>
</dbReference>
<name>A0ABW6CT76_9CAUL</name>
<accession>A0ABW6CT76</accession>
<keyword evidence="2" id="KW-0238">DNA-binding</keyword>
<dbReference type="InterPro" id="IPR014710">
    <property type="entry name" value="RmlC-like_jellyroll"/>
</dbReference>
<dbReference type="EMBL" id="JAOTJD010000052">
    <property type="protein sequence ID" value="MFD3266273.1"/>
    <property type="molecule type" value="Genomic_DNA"/>
</dbReference>
<dbReference type="SUPFAM" id="SSF51206">
    <property type="entry name" value="cAMP-binding domain-like"/>
    <property type="match status" value="1"/>
</dbReference>
<evidence type="ECO:0000256" key="1">
    <source>
        <dbReference type="ARBA" id="ARBA00023015"/>
    </source>
</evidence>